<keyword evidence="2" id="KW-1185">Reference proteome</keyword>
<sequence length="83" mass="8792">MGDGAGGDMQFGGGMLETAVAGGGLEGADGGQGWQAMLHEAQNDWGSSARILVCEKDRKDIDCTNPQFRLPWSFSCRIAWPSS</sequence>
<dbReference type="Proteomes" id="UP000887222">
    <property type="component" value="Unassembled WGS sequence"/>
</dbReference>
<accession>A0ABQ4Q1B0</accession>
<evidence type="ECO:0000313" key="2">
    <source>
        <dbReference type="Proteomes" id="UP000887222"/>
    </source>
</evidence>
<reference evidence="1 2" key="1">
    <citation type="journal article" date="2022" name="Int. J. Syst. Evol. Microbiol.">
        <title>Noviherbaspirillum aridicola sp. nov., isolated from an arid soil in Pakistan.</title>
        <authorList>
            <person name="Khan I.U."/>
            <person name="Saqib M."/>
            <person name="Amin A."/>
            <person name="Hussain F."/>
            <person name="Li L."/>
            <person name="Liu Y.H."/>
            <person name="Fang B.Z."/>
            <person name="Ahmed I."/>
            <person name="Li W.J."/>
        </authorList>
    </citation>
    <scope>NUCLEOTIDE SEQUENCE [LARGE SCALE GENOMIC DNA]</scope>
    <source>
        <strain evidence="1 2">NCCP-691</strain>
    </source>
</reference>
<comment type="caution">
    <text evidence="1">The sequence shown here is derived from an EMBL/GenBank/DDBJ whole genome shotgun (WGS) entry which is preliminary data.</text>
</comment>
<proteinExistence type="predicted"/>
<name>A0ABQ4Q1B0_9BURK</name>
<organism evidence="1 2">
    <name type="scientific">Noviherbaspirillum aridicola</name>
    <dbReference type="NCBI Taxonomy" id="2849687"/>
    <lineage>
        <taxon>Bacteria</taxon>
        <taxon>Pseudomonadati</taxon>
        <taxon>Pseudomonadota</taxon>
        <taxon>Betaproteobacteria</taxon>
        <taxon>Burkholderiales</taxon>
        <taxon>Oxalobacteraceae</taxon>
        <taxon>Noviherbaspirillum</taxon>
    </lineage>
</organism>
<protein>
    <submittedName>
        <fullName evidence="1">Uncharacterized protein</fullName>
    </submittedName>
</protein>
<evidence type="ECO:0000313" key="1">
    <source>
        <dbReference type="EMBL" id="GIZ50894.1"/>
    </source>
</evidence>
<gene>
    <name evidence="1" type="ORF">NCCP691_09080</name>
</gene>
<dbReference type="EMBL" id="BPMK01000003">
    <property type="protein sequence ID" value="GIZ50894.1"/>
    <property type="molecule type" value="Genomic_DNA"/>
</dbReference>